<dbReference type="InterPro" id="IPR023296">
    <property type="entry name" value="Glyco_hydro_beta-prop_sf"/>
</dbReference>
<accession>A0A3M0GJU6</accession>
<dbReference type="EMBL" id="REFW01000001">
    <property type="protein sequence ID" value="RMB61903.1"/>
    <property type="molecule type" value="Genomic_DNA"/>
</dbReference>
<dbReference type="GO" id="GO:0004553">
    <property type="term" value="F:hydrolase activity, hydrolyzing O-glycosyl compounds"/>
    <property type="evidence" value="ECO:0007669"/>
    <property type="project" value="InterPro"/>
</dbReference>
<gene>
    <name evidence="8" type="ORF">EAX62_04720</name>
</gene>
<dbReference type="InterPro" id="IPR051795">
    <property type="entry name" value="Glycosyl_Hydrlase_43"/>
</dbReference>
<keyword evidence="9" id="KW-1185">Reference proteome</keyword>
<evidence type="ECO:0000313" key="9">
    <source>
        <dbReference type="Proteomes" id="UP000275256"/>
    </source>
</evidence>
<evidence type="ECO:0000256" key="4">
    <source>
        <dbReference type="PIRSR" id="PIRSR606710-1"/>
    </source>
</evidence>
<dbReference type="OrthoDB" id="9758923at2"/>
<feature type="active site" description="Proton donor" evidence="4">
    <location>
        <position position="187"/>
    </location>
</feature>
<feature type="site" description="Important for catalytic activity, responsible for pKa modulation of the active site Glu and correct orientation of both the proton donor and substrate" evidence="5">
    <location>
        <position position="126"/>
    </location>
</feature>
<dbReference type="Pfam" id="PF04616">
    <property type="entry name" value="Glyco_hydro_43"/>
    <property type="match status" value="1"/>
</dbReference>
<dbReference type="InterPro" id="IPR041542">
    <property type="entry name" value="GH43_C2"/>
</dbReference>
<comment type="similarity">
    <text evidence="1 6">Belongs to the glycosyl hydrolase 43 family.</text>
</comment>
<keyword evidence="3 6" id="KW-0326">Glycosidase</keyword>
<dbReference type="CDD" id="cd18617">
    <property type="entry name" value="GH43_XynB-like"/>
    <property type="match status" value="1"/>
</dbReference>
<dbReference type="AlphaFoldDB" id="A0A3M0GJU6"/>
<dbReference type="RefSeq" id="WP_121900451.1">
    <property type="nucleotide sequence ID" value="NZ_REFW01000001.1"/>
</dbReference>
<evidence type="ECO:0000256" key="6">
    <source>
        <dbReference type="RuleBase" id="RU361187"/>
    </source>
</evidence>
<evidence type="ECO:0000259" key="7">
    <source>
        <dbReference type="Pfam" id="PF17851"/>
    </source>
</evidence>
<dbReference type="Gene3D" id="2.60.120.200">
    <property type="match status" value="1"/>
</dbReference>
<evidence type="ECO:0000256" key="2">
    <source>
        <dbReference type="ARBA" id="ARBA00022801"/>
    </source>
</evidence>
<reference evidence="8 9" key="1">
    <citation type="submission" date="2018-10" db="EMBL/GenBank/DDBJ databases">
        <title>Tessaracoccus antarcticuss sp. nov., isolated from sediment.</title>
        <authorList>
            <person name="Zhou L.Y."/>
            <person name="Du Z.J."/>
        </authorList>
    </citation>
    <scope>NUCLEOTIDE SEQUENCE [LARGE SCALE GENOMIC DNA]</scope>
    <source>
        <strain evidence="8 9">JDX10</strain>
    </source>
</reference>
<dbReference type="InterPro" id="IPR013320">
    <property type="entry name" value="ConA-like_dom_sf"/>
</dbReference>
<evidence type="ECO:0000313" key="8">
    <source>
        <dbReference type="EMBL" id="RMB61903.1"/>
    </source>
</evidence>
<dbReference type="Pfam" id="PF17851">
    <property type="entry name" value="GH43_C2"/>
    <property type="match status" value="1"/>
</dbReference>
<evidence type="ECO:0000256" key="1">
    <source>
        <dbReference type="ARBA" id="ARBA00009865"/>
    </source>
</evidence>
<dbReference type="PANTHER" id="PTHR42812">
    <property type="entry name" value="BETA-XYLOSIDASE"/>
    <property type="match status" value="1"/>
</dbReference>
<dbReference type="Proteomes" id="UP000275256">
    <property type="component" value="Unassembled WGS sequence"/>
</dbReference>
<name>A0A3M0GJU6_9ACTN</name>
<dbReference type="Gene3D" id="2.115.10.20">
    <property type="entry name" value="Glycosyl hydrolase domain, family 43"/>
    <property type="match status" value="1"/>
</dbReference>
<comment type="caution">
    <text evidence="8">The sequence shown here is derived from an EMBL/GenBank/DDBJ whole genome shotgun (WGS) entry which is preliminary data.</text>
</comment>
<feature type="domain" description="Beta-xylosidase C-terminal Concanavalin A-like" evidence="7">
    <location>
        <begin position="328"/>
        <end position="513"/>
    </location>
</feature>
<evidence type="ECO:0000256" key="5">
    <source>
        <dbReference type="PIRSR" id="PIRSR606710-2"/>
    </source>
</evidence>
<proteinExistence type="inferred from homology"/>
<dbReference type="PANTHER" id="PTHR42812:SF12">
    <property type="entry name" value="BETA-XYLOSIDASE-RELATED"/>
    <property type="match status" value="1"/>
</dbReference>
<organism evidence="8 9">
    <name type="scientific">Tessaracoccus antarcticus</name>
    <dbReference type="NCBI Taxonomy" id="2479848"/>
    <lineage>
        <taxon>Bacteria</taxon>
        <taxon>Bacillati</taxon>
        <taxon>Actinomycetota</taxon>
        <taxon>Actinomycetes</taxon>
        <taxon>Propionibacteriales</taxon>
        <taxon>Propionibacteriaceae</taxon>
        <taxon>Tessaracoccus</taxon>
    </lineage>
</organism>
<evidence type="ECO:0000256" key="3">
    <source>
        <dbReference type="ARBA" id="ARBA00023295"/>
    </source>
</evidence>
<dbReference type="GO" id="GO:0005975">
    <property type="term" value="P:carbohydrate metabolic process"/>
    <property type="evidence" value="ECO:0007669"/>
    <property type="project" value="InterPro"/>
</dbReference>
<dbReference type="InterPro" id="IPR006710">
    <property type="entry name" value="Glyco_hydro_43"/>
</dbReference>
<keyword evidence="2 6" id="KW-0378">Hydrolase</keyword>
<dbReference type="SUPFAM" id="SSF49899">
    <property type="entry name" value="Concanavalin A-like lectins/glucanases"/>
    <property type="match status" value="1"/>
</dbReference>
<dbReference type="SUPFAM" id="SSF75005">
    <property type="entry name" value="Arabinanase/levansucrase/invertase"/>
    <property type="match status" value="1"/>
</dbReference>
<protein>
    <submittedName>
        <fullName evidence="8">Glycoside hydrolase family 43 protein</fullName>
    </submittedName>
</protein>
<feature type="active site" description="Proton acceptor" evidence="4">
    <location>
        <position position="15"/>
    </location>
</feature>
<sequence length="516" mass="55885">MTTVTNPILPGCYPDPSICRVGDDYYLVTSTFEYFPGLPIHHSRDLVSWTQIGSAIDREGQLDMAGVPSSGGLYAPTLRHHNGVFWIACTMVDSSDRSRGGNFLLTATDPAGPWSDPIWLEGGGIDPSLFFDDDGRMWVHGTRLVLDPPWHDQTEVWVRELDPQTMSFVGDEHILWNGALLGAVWAEAPHLYKIGDFYYLLTAEGGTDLHHAVSVARSEHVTGPYVGNRANPVLTHRNLGRTADIVGVGHADLVEAVDGSWWAVLLAMRPYGGYHYNLGRETFLVPVEWEDGWPIFAPGVGQVSPTLEVPGSAAVQLAPQAGPVGPDDPRWTSLRGPVTAFATPQGDGWRLALQPVTLAQRLTPTFLGVRQQHVDVDVTATIRPRTRLPHEHVGLVLRQSEGDHATVYVAPGPDGGMVVRAAHRRSGDETVLAETPLELSSDGTVTLMVRARGQEYSLAVETPSGTETLAVVDGRELDPVTVGGFLGLWMGVYATSNGQPSDATADVVTFDYRPGA</sequence>